<dbReference type="Gene3D" id="3.30.1300.30">
    <property type="entry name" value="GSPII I/J protein-like"/>
    <property type="match status" value="1"/>
</dbReference>
<evidence type="ECO:0000256" key="3">
    <source>
        <dbReference type="ARBA" id="ARBA00022452"/>
    </source>
</evidence>
<evidence type="ECO:0000256" key="1">
    <source>
        <dbReference type="ARBA" id="ARBA00004241"/>
    </source>
</evidence>
<keyword evidence="11" id="KW-1185">Reference proteome</keyword>
<feature type="domain" description="Trimeric autotransporter adhesin YadA-like C-terminal membrane anchor" evidence="9">
    <location>
        <begin position="309"/>
        <end position="359"/>
    </location>
</feature>
<keyword evidence="7" id="KW-0998">Cell outer membrane</keyword>
<sequence>MKLTKIGICLALYAAINAVNTAGAATHEQEQDALISQALNTQQYANHNRGLIMDMQSDVANTGNDVQVLEKVVVNQDQQLTLHEQQLQTLDKNVSQSQSDINKLSQDQIRQDQALSDEASLRIAGDQANSTALGQEAQTRAHEDVRLQQGADQEVADRLAGDKTNAGLISQETQDRVDGDALNAQKLGDEATQRRGADTQLHADLGAETQARILGDQRNARLMQGEQLQIDNEQIQISNEVVNRINAVNGEARARADGDVRTLKAANDYTDHRIDALAGEFQSNNDKLERGIAGALAATGLHYANGPHGAVSVGYGNYAGQSAVALGVMAHVSAQVDVNLAASYDGEQAGVVAGASLGF</sequence>
<evidence type="ECO:0000256" key="6">
    <source>
        <dbReference type="ARBA" id="ARBA00023136"/>
    </source>
</evidence>
<evidence type="ECO:0000259" key="9">
    <source>
        <dbReference type="Pfam" id="PF03895"/>
    </source>
</evidence>
<evidence type="ECO:0000256" key="8">
    <source>
        <dbReference type="SAM" id="SignalP"/>
    </source>
</evidence>
<protein>
    <submittedName>
        <fullName evidence="10">YadA C-terminal domain-containing protein</fullName>
    </submittedName>
</protein>
<evidence type="ECO:0000256" key="2">
    <source>
        <dbReference type="ARBA" id="ARBA00004442"/>
    </source>
</evidence>
<keyword evidence="3" id="KW-1134">Transmembrane beta strand</keyword>
<comment type="subcellular location">
    <subcellularLocation>
        <location evidence="2">Cell outer membrane</location>
    </subcellularLocation>
    <subcellularLocation>
        <location evidence="1">Cell surface</location>
    </subcellularLocation>
</comment>
<dbReference type="SUPFAM" id="SSF54523">
    <property type="entry name" value="Pili subunits"/>
    <property type="match status" value="1"/>
</dbReference>
<dbReference type="InterPro" id="IPR005594">
    <property type="entry name" value="YadA_C"/>
</dbReference>
<dbReference type="RefSeq" id="WP_203536527.1">
    <property type="nucleotide sequence ID" value="NZ_JAESND010000001.1"/>
</dbReference>
<dbReference type="InterPro" id="IPR045584">
    <property type="entry name" value="Pilin-like"/>
</dbReference>
<dbReference type="EMBL" id="JAESND010000001">
    <property type="protein sequence ID" value="MBM3114865.1"/>
    <property type="molecule type" value="Genomic_DNA"/>
</dbReference>
<keyword evidence="4" id="KW-0812">Transmembrane</keyword>
<evidence type="ECO:0000313" key="11">
    <source>
        <dbReference type="Proteomes" id="UP000809431"/>
    </source>
</evidence>
<name>A0ABS2BHD8_9NEIS</name>
<evidence type="ECO:0000313" key="10">
    <source>
        <dbReference type="EMBL" id="MBM3114865.1"/>
    </source>
</evidence>
<evidence type="ECO:0000256" key="4">
    <source>
        <dbReference type="ARBA" id="ARBA00022692"/>
    </source>
</evidence>
<feature type="chain" id="PRO_5046114619" evidence="8">
    <location>
        <begin position="25"/>
        <end position="359"/>
    </location>
</feature>
<proteinExistence type="predicted"/>
<evidence type="ECO:0000256" key="7">
    <source>
        <dbReference type="ARBA" id="ARBA00023237"/>
    </source>
</evidence>
<organism evidence="10 11">
    <name type="scientific">Jeongeupia naejangsanensis</name>
    <dbReference type="NCBI Taxonomy" id="613195"/>
    <lineage>
        <taxon>Bacteria</taxon>
        <taxon>Pseudomonadati</taxon>
        <taxon>Pseudomonadota</taxon>
        <taxon>Betaproteobacteria</taxon>
        <taxon>Neisseriales</taxon>
        <taxon>Chitinibacteraceae</taxon>
        <taxon>Jeongeupia</taxon>
    </lineage>
</organism>
<dbReference type="Pfam" id="PF03895">
    <property type="entry name" value="YadA_anchor"/>
    <property type="match status" value="1"/>
</dbReference>
<gene>
    <name evidence="10" type="ORF">JMJ54_03390</name>
</gene>
<keyword evidence="5 8" id="KW-0732">Signal</keyword>
<accession>A0ABS2BHD8</accession>
<evidence type="ECO:0000256" key="5">
    <source>
        <dbReference type="ARBA" id="ARBA00022729"/>
    </source>
</evidence>
<feature type="signal peptide" evidence="8">
    <location>
        <begin position="1"/>
        <end position="24"/>
    </location>
</feature>
<reference evidence="10 11" key="1">
    <citation type="submission" date="2021-01" db="EMBL/GenBank/DDBJ databases">
        <title>Draft Genome Sequence and Polyhydroxyalkanoate Biosynthetic Potential of Jeongeupia naejangsanensis Type Strain DSM 24253.</title>
        <authorList>
            <person name="Turrini P."/>
            <person name="Artuso I."/>
            <person name="Lugli G.A."/>
            <person name="Frangipani E."/>
            <person name="Ventura M."/>
            <person name="Visca P."/>
        </authorList>
    </citation>
    <scope>NUCLEOTIDE SEQUENCE [LARGE SCALE GENOMIC DNA]</scope>
    <source>
        <strain evidence="10 11">DSM 24253</strain>
    </source>
</reference>
<comment type="caution">
    <text evidence="10">The sequence shown here is derived from an EMBL/GenBank/DDBJ whole genome shotgun (WGS) entry which is preliminary data.</text>
</comment>
<keyword evidence="6" id="KW-0472">Membrane</keyword>
<dbReference type="Proteomes" id="UP000809431">
    <property type="component" value="Unassembled WGS sequence"/>
</dbReference>